<gene>
    <name evidence="1" type="ORF">METZ01_LOCUS219621</name>
</gene>
<proteinExistence type="predicted"/>
<accession>A0A382FX07</accession>
<protein>
    <submittedName>
        <fullName evidence="1">Uncharacterized protein</fullName>
    </submittedName>
</protein>
<dbReference type="AlphaFoldDB" id="A0A382FX07"/>
<reference evidence="1" key="1">
    <citation type="submission" date="2018-05" db="EMBL/GenBank/DDBJ databases">
        <authorList>
            <person name="Lanie J.A."/>
            <person name="Ng W.-L."/>
            <person name="Kazmierczak K.M."/>
            <person name="Andrzejewski T.M."/>
            <person name="Davidsen T.M."/>
            <person name="Wayne K.J."/>
            <person name="Tettelin H."/>
            <person name="Glass J.I."/>
            <person name="Rusch D."/>
            <person name="Podicherti R."/>
            <person name="Tsui H.-C.T."/>
            <person name="Winkler M.E."/>
        </authorList>
    </citation>
    <scope>NUCLEOTIDE SEQUENCE</scope>
</reference>
<feature type="non-terminal residue" evidence="1">
    <location>
        <position position="166"/>
    </location>
</feature>
<sequence>MAVLICLRGSRVKSADRLPGLLVFDASYTLDQIRDRGLEHALKSNECGDLFGQVWTVHPLVGAEEGQGVSQRIRVSTIDSRHTYIEVSVTGGRGSTSTPRTSFAVSQVRLIGHVRHLIKTGAVSMVRSTDPYYLGLLGYLVARCARLPFVVRVRSNGDFRYESTGG</sequence>
<evidence type="ECO:0000313" key="1">
    <source>
        <dbReference type="EMBL" id="SVB66767.1"/>
    </source>
</evidence>
<dbReference type="EMBL" id="UINC01051982">
    <property type="protein sequence ID" value="SVB66767.1"/>
    <property type="molecule type" value="Genomic_DNA"/>
</dbReference>
<name>A0A382FX07_9ZZZZ</name>
<organism evidence="1">
    <name type="scientific">marine metagenome</name>
    <dbReference type="NCBI Taxonomy" id="408172"/>
    <lineage>
        <taxon>unclassified sequences</taxon>
        <taxon>metagenomes</taxon>
        <taxon>ecological metagenomes</taxon>
    </lineage>
</organism>